<evidence type="ECO:0000256" key="1">
    <source>
        <dbReference type="SAM" id="Phobius"/>
    </source>
</evidence>
<dbReference type="EMBL" id="RBZW01000039">
    <property type="protein sequence ID" value="THE64237.1"/>
    <property type="molecule type" value="Genomic_DNA"/>
</dbReference>
<keyword evidence="1" id="KW-0472">Membrane</keyword>
<accession>A0A4V3VL45</accession>
<feature type="transmembrane region" description="Helical" evidence="1">
    <location>
        <begin position="83"/>
        <end position="109"/>
    </location>
</feature>
<sequence length="181" mass="18416">MANSGWLEQYQSLGVLERVGGQFVLTVVVAIVVLGMIHRHGTDAVTKARRSPIISLCIGTPTLLVISGLTAAGYYMLGSSVGTFFGVVLIAIGFAALPTSIAIGFVAIGQGITGRLGRTKLWHGILMGGLLAGLSGVSLSATLVAVTITGTLGTGALVRILFGAGGTTSPEERTVPPANKI</sequence>
<keyword evidence="1" id="KW-1133">Transmembrane helix</keyword>
<dbReference type="AlphaFoldDB" id="A0A4V3VL45"/>
<name>A0A4V3VL45_9EURY</name>
<comment type="caution">
    <text evidence="2">The sequence shown here is derived from an EMBL/GenBank/DDBJ whole genome shotgun (WGS) entry which is preliminary data.</text>
</comment>
<proteinExistence type="predicted"/>
<dbReference type="OrthoDB" id="206202at2157"/>
<feature type="transmembrane region" description="Helical" evidence="1">
    <location>
        <begin position="53"/>
        <end position="77"/>
    </location>
</feature>
<keyword evidence="1" id="KW-0812">Transmembrane</keyword>
<organism evidence="2 3">
    <name type="scientific">Salinadaptatus halalkaliphilus</name>
    <dbReference type="NCBI Taxonomy" id="2419781"/>
    <lineage>
        <taxon>Archaea</taxon>
        <taxon>Methanobacteriati</taxon>
        <taxon>Methanobacteriota</taxon>
        <taxon>Stenosarchaea group</taxon>
        <taxon>Halobacteria</taxon>
        <taxon>Halobacteriales</taxon>
        <taxon>Natrialbaceae</taxon>
        <taxon>Salinadaptatus</taxon>
    </lineage>
</organism>
<dbReference type="Proteomes" id="UP000318864">
    <property type="component" value="Unassembled WGS sequence"/>
</dbReference>
<protein>
    <submittedName>
        <fullName evidence="2">Uncharacterized protein</fullName>
    </submittedName>
</protein>
<feature type="transmembrane region" description="Helical" evidence="1">
    <location>
        <begin position="20"/>
        <end position="41"/>
    </location>
</feature>
<reference evidence="2 3" key="1">
    <citation type="submission" date="2018-10" db="EMBL/GenBank/DDBJ databases">
        <title>Natronolimnobius sp. XQ-INN 246 isolated from Inner Mongolia Autonomous Region of China.</title>
        <authorList>
            <person name="Xue Q."/>
        </authorList>
    </citation>
    <scope>NUCLEOTIDE SEQUENCE [LARGE SCALE GENOMIC DNA]</scope>
    <source>
        <strain evidence="2 3">XQ-INN 246</strain>
    </source>
</reference>
<gene>
    <name evidence="2" type="ORF">D8Y22_14030</name>
</gene>
<feature type="transmembrane region" description="Helical" evidence="1">
    <location>
        <begin position="121"/>
        <end position="148"/>
    </location>
</feature>
<evidence type="ECO:0000313" key="3">
    <source>
        <dbReference type="Proteomes" id="UP000318864"/>
    </source>
</evidence>
<evidence type="ECO:0000313" key="2">
    <source>
        <dbReference type="EMBL" id="THE64237.1"/>
    </source>
</evidence>
<keyword evidence="3" id="KW-1185">Reference proteome</keyword>